<sequence>MNLTYKNTSIAYTDTGTGNAVVLLHGFLENKNMWEPFLPEFSKTHRIICIDLLGHGETGCLGYVHSMELMAETVDVVLNHLEIKKATFLGHSMGGYVALAYAEEHPKKVNGICLMNSTAKEDNPKRKIGRDRAIEAVKQNHRTFIRIAINNLFRPKNREIFADKIKEVIEHALQTPLQGIIAALEGMKIRPNREHILEAHEFDKLMMISKKDPVLDYKNLVNQTKHRDVKVVEFPDGHMAHIENSYEFSLNTMHFIENL</sequence>
<comment type="caution">
    <text evidence="2">The sequence shown here is derived from an EMBL/GenBank/DDBJ whole genome shotgun (WGS) entry which is preliminary data.</text>
</comment>
<feature type="domain" description="AB hydrolase-1" evidence="1">
    <location>
        <begin position="19"/>
        <end position="244"/>
    </location>
</feature>
<dbReference type="PRINTS" id="PR00111">
    <property type="entry name" value="ABHYDROLASE"/>
</dbReference>
<dbReference type="AlphaFoldDB" id="A0A8J6PS08"/>
<dbReference type="InterPro" id="IPR050266">
    <property type="entry name" value="AB_hydrolase_sf"/>
</dbReference>
<keyword evidence="3" id="KW-1185">Reference proteome</keyword>
<dbReference type="PANTHER" id="PTHR43798">
    <property type="entry name" value="MONOACYLGLYCEROL LIPASE"/>
    <property type="match status" value="1"/>
</dbReference>
<dbReference type="EMBL" id="JACVXD010000002">
    <property type="protein sequence ID" value="MBD0823564.1"/>
    <property type="molecule type" value="Genomic_DNA"/>
</dbReference>
<dbReference type="Pfam" id="PF00561">
    <property type="entry name" value="Abhydrolase_1"/>
    <property type="match status" value="1"/>
</dbReference>
<dbReference type="InterPro" id="IPR000073">
    <property type="entry name" value="AB_hydrolase_1"/>
</dbReference>
<keyword evidence="2" id="KW-0378">Hydrolase</keyword>
<dbReference type="RefSeq" id="WP_188222862.1">
    <property type="nucleotide sequence ID" value="NZ_JACVXD010000002.1"/>
</dbReference>
<dbReference type="GO" id="GO:0016787">
    <property type="term" value="F:hydrolase activity"/>
    <property type="evidence" value="ECO:0007669"/>
    <property type="project" value="UniProtKB-KW"/>
</dbReference>
<dbReference type="InterPro" id="IPR029058">
    <property type="entry name" value="AB_hydrolase_fold"/>
</dbReference>
<evidence type="ECO:0000259" key="1">
    <source>
        <dbReference type="Pfam" id="PF00561"/>
    </source>
</evidence>
<dbReference type="SUPFAM" id="SSF53474">
    <property type="entry name" value="alpha/beta-Hydrolases"/>
    <property type="match status" value="1"/>
</dbReference>
<evidence type="ECO:0000313" key="2">
    <source>
        <dbReference type="EMBL" id="MBD0823564.1"/>
    </source>
</evidence>
<reference evidence="2 3" key="1">
    <citation type="journal article" date="2018" name="J. Microbiol.">
        <title>Aestuariibaculum marinum sp. nov., a marine bacterium isolated from seawater in South Korea.</title>
        <authorList>
            <person name="Choi J."/>
            <person name="Lee D."/>
            <person name="Jang J.H."/>
            <person name="Cha S."/>
            <person name="Seo T."/>
        </authorList>
    </citation>
    <scope>NUCLEOTIDE SEQUENCE [LARGE SCALE GENOMIC DNA]</scope>
    <source>
        <strain evidence="2 3">IP7</strain>
    </source>
</reference>
<proteinExistence type="predicted"/>
<protein>
    <submittedName>
        <fullName evidence="2">Alpha/beta hydrolase</fullName>
    </submittedName>
</protein>
<organism evidence="2 3">
    <name type="scientific">Aestuariibaculum marinum</name>
    <dbReference type="NCBI Taxonomy" id="2683592"/>
    <lineage>
        <taxon>Bacteria</taxon>
        <taxon>Pseudomonadati</taxon>
        <taxon>Bacteroidota</taxon>
        <taxon>Flavobacteriia</taxon>
        <taxon>Flavobacteriales</taxon>
        <taxon>Flavobacteriaceae</taxon>
    </lineage>
</organism>
<name>A0A8J6PS08_9FLAO</name>
<evidence type="ECO:0000313" key="3">
    <source>
        <dbReference type="Proteomes" id="UP000621516"/>
    </source>
</evidence>
<dbReference type="Proteomes" id="UP000621516">
    <property type="component" value="Unassembled WGS sequence"/>
</dbReference>
<dbReference type="Gene3D" id="3.40.50.1820">
    <property type="entry name" value="alpha/beta hydrolase"/>
    <property type="match status" value="1"/>
</dbReference>
<accession>A0A8J6PS08</accession>
<gene>
    <name evidence="2" type="ORF">ICJ85_05975</name>
</gene>